<gene>
    <name evidence="1" type="ORF">SAMN05443549_106149</name>
</gene>
<evidence type="ECO:0000313" key="1">
    <source>
        <dbReference type="EMBL" id="SHG76043.1"/>
    </source>
</evidence>
<accession>A0A1M5MH51</accession>
<reference evidence="2" key="1">
    <citation type="submission" date="2016-11" db="EMBL/GenBank/DDBJ databases">
        <authorList>
            <person name="Varghese N."/>
            <person name="Submissions S."/>
        </authorList>
    </citation>
    <scope>NUCLEOTIDE SEQUENCE [LARGE SCALE GENOMIC DNA]</scope>
    <source>
        <strain evidence="2">DSM 19978</strain>
    </source>
</reference>
<protein>
    <submittedName>
        <fullName evidence="1">Uncharacterized protein</fullName>
    </submittedName>
</protein>
<dbReference type="EMBL" id="FQWB01000006">
    <property type="protein sequence ID" value="SHG76043.1"/>
    <property type="molecule type" value="Genomic_DNA"/>
</dbReference>
<organism evidence="1 2">
    <name type="scientific">Flavobacterium fluvii</name>
    <dbReference type="NCBI Taxonomy" id="468056"/>
    <lineage>
        <taxon>Bacteria</taxon>
        <taxon>Pseudomonadati</taxon>
        <taxon>Bacteroidota</taxon>
        <taxon>Flavobacteriia</taxon>
        <taxon>Flavobacteriales</taxon>
        <taxon>Flavobacteriaceae</taxon>
        <taxon>Flavobacterium</taxon>
    </lineage>
</organism>
<sequence length="155" mass="17667">MCLGAMWQINKNKMYKELKKIKVQNQFSFSVDDSLEEVCNASETGSGIFLVYAVEGEEKELIMVGSTGTIQNDGTLKSKNGGLFDKIVNGHQFAKTGRKYSWPAQMKLENIARLEVSWYETFNEKNKVIPTFLEGQILQNFLDENAKLPRWNVAF</sequence>
<dbReference type="STRING" id="468056.SAMN05443549_106149"/>
<dbReference type="AlphaFoldDB" id="A0A1M5MH51"/>
<dbReference type="Proteomes" id="UP000184516">
    <property type="component" value="Unassembled WGS sequence"/>
</dbReference>
<proteinExistence type="predicted"/>
<evidence type="ECO:0000313" key="2">
    <source>
        <dbReference type="Proteomes" id="UP000184516"/>
    </source>
</evidence>
<keyword evidence="2" id="KW-1185">Reference proteome</keyword>
<name>A0A1M5MH51_9FLAO</name>